<proteinExistence type="predicted"/>
<reference evidence="2" key="1">
    <citation type="journal article" date="2021" name="Nat. Commun.">
        <title>Genetic determinants of endophytism in the Arabidopsis root mycobiome.</title>
        <authorList>
            <person name="Mesny F."/>
            <person name="Miyauchi S."/>
            <person name="Thiergart T."/>
            <person name="Pickel B."/>
            <person name="Atanasova L."/>
            <person name="Karlsson M."/>
            <person name="Huettel B."/>
            <person name="Barry K.W."/>
            <person name="Haridas S."/>
            <person name="Chen C."/>
            <person name="Bauer D."/>
            <person name="Andreopoulos W."/>
            <person name="Pangilinan J."/>
            <person name="LaButti K."/>
            <person name="Riley R."/>
            <person name="Lipzen A."/>
            <person name="Clum A."/>
            <person name="Drula E."/>
            <person name="Henrissat B."/>
            <person name="Kohler A."/>
            <person name="Grigoriev I.V."/>
            <person name="Martin F.M."/>
            <person name="Hacquard S."/>
        </authorList>
    </citation>
    <scope>NUCLEOTIDE SEQUENCE</scope>
    <source>
        <strain evidence="2">MPI-CAGE-CH-0243</strain>
    </source>
</reference>
<dbReference type="Proteomes" id="UP000700596">
    <property type="component" value="Unassembled WGS sequence"/>
</dbReference>
<protein>
    <submittedName>
        <fullName evidence="2">Uncharacterized protein</fullName>
    </submittedName>
</protein>
<feature type="transmembrane region" description="Helical" evidence="1">
    <location>
        <begin position="90"/>
        <end position="112"/>
    </location>
</feature>
<sequence>MAKTSKEMVHGPYVPAVVPAGARATSTTLSCLSLAIVSICIIRRTQNIKSWRTVSVPRCILIAIYFDSFLFVFVSAVLKDVGTNTSRGVCQASILVCICFYFSSKILLYYFLVEKVHIVRRKRRTRLQDKLYIFNCFIMMVPYLAVIVVSFIWRIAYINPDGTCIIGIGREALIAVVAFDVIVNAYLTTLFIAPIRRLYSYKSNSRMREHLHTMAWRSCIGSCCTLLATIANGVAMMVLNGEPGWLCFVSCNADILFMVLVLHWISKRDHTQELSYKYSKDDILPPNSKGLKLEPRKIGTTLQTNCATAGSDRWEELEPDKIRVTIDHEINIEADGRSERMGSEDVIIDSLEP</sequence>
<dbReference type="PANTHER" id="PTHR38848:SF3">
    <property type="entry name" value="G-PROTEIN COUPLED RECEPTORS FAMILY 3 PROFILE DOMAIN-CONTAINING PROTEIN"/>
    <property type="match status" value="1"/>
</dbReference>
<dbReference type="PANTHER" id="PTHR38848">
    <property type="entry name" value="G-PROTEIN COUPLED RECEPTORS FAMILY 3 PROFILE DOMAIN-CONTAINING PROTEIN"/>
    <property type="match status" value="1"/>
</dbReference>
<evidence type="ECO:0000313" key="2">
    <source>
        <dbReference type="EMBL" id="KAH7111750.1"/>
    </source>
</evidence>
<name>A0A9P9D1J3_9PLEO</name>
<feature type="transmembrane region" description="Helical" evidence="1">
    <location>
        <begin position="54"/>
        <end position="78"/>
    </location>
</feature>
<organism evidence="2 3">
    <name type="scientific">Dendryphion nanum</name>
    <dbReference type="NCBI Taxonomy" id="256645"/>
    <lineage>
        <taxon>Eukaryota</taxon>
        <taxon>Fungi</taxon>
        <taxon>Dikarya</taxon>
        <taxon>Ascomycota</taxon>
        <taxon>Pezizomycotina</taxon>
        <taxon>Dothideomycetes</taxon>
        <taxon>Pleosporomycetidae</taxon>
        <taxon>Pleosporales</taxon>
        <taxon>Torulaceae</taxon>
        <taxon>Dendryphion</taxon>
    </lineage>
</organism>
<feature type="transmembrane region" description="Helical" evidence="1">
    <location>
        <begin position="20"/>
        <end position="42"/>
    </location>
</feature>
<keyword evidence="1" id="KW-0472">Membrane</keyword>
<keyword evidence="1" id="KW-0812">Transmembrane</keyword>
<dbReference type="AlphaFoldDB" id="A0A9P9D1J3"/>
<feature type="transmembrane region" description="Helical" evidence="1">
    <location>
        <begin position="173"/>
        <end position="193"/>
    </location>
</feature>
<evidence type="ECO:0000313" key="3">
    <source>
        <dbReference type="Proteomes" id="UP000700596"/>
    </source>
</evidence>
<comment type="caution">
    <text evidence="2">The sequence shown here is derived from an EMBL/GenBank/DDBJ whole genome shotgun (WGS) entry which is preliminary data.</text>
</comment>
<dbReference type="EMBL" id="JAGMWT010000023">
    <property type="protein sequence ID" value="KAH7111750.1"/>
    <property type="molecule type" value="Genomic_DNA"/>
</dbReference>
<feature type="transmembrane region" description="Helical" evidence="1">
    <location>
        <begin position="132"/>
        <end position="153"/>
    </location>
</feature>
<accession>A0A9P9D1J3</accession>
<keyword evidence="3" id="KW-1185">Reference proteome</keyword>
<gene>
    <name evidence="2" type="ORF">B0J11DRAFT_542917</name>
</gene>
<evidence type="ECO:0000256" key="1">
    <source>
        <dbReference type="SAM" id="Phobius"/>
    </source>
</evidence>
<feature type="transmembrane region" description="Helical" evidence="1">
    <location>
        <begin position="243"/>
        <end position="265"/>
    </location>
</feature>
<keyword evidence="1" id="KW-1133">Transmembrane helix</keyword>
<feature type="transmembrane region" description="Helical" evidence="1">
    <location>
        <begin position="214"/>
        <end position="237"/>
    </location>
</feature>
<dbReference type="OrthoDB" id="3210850at2759"/>